<dbReference type="Proteomes" id="UP000281647">
    <property type="component" value="Unassembled WGS sequence"/>
</dbReference>
<sequence>MIFETFTQKEIVKVLDRAANRSMVPATGKQTWFLAGLLLKTGQEQAEREIQPFLLGECALDKRMASDLIGMFKN</sequence>
<accession>A0A432V6Z5</accession>
<name>A0A432V6Z5_9HYPH</name>
<protein>
    <submittedName>
        <fullName evidence="1">Uncharacterized protein</fullName>
    </submittedName>
</protein>
<dbReference type="RefSeq" id="WP_128626798.1">
    <property type="nucleotide sequence ID" value="NZ_RKST01000008.1"/>
</dbReference>
<dbReference type="EMBL" id="RKST01000008">
    <property type="protein sequence ID" value="RUM97927.1"/>
    <property type="molecule type" value="Genomic_DNA"/>
</dbReference>
<dbReference type="AlphaFoldDB" id="A0A432V6Z5"/>
<gene>
    <name evidence="1" type="ORF">EET67_09945</name>
</gene>
<proteinExistence type="predicted"/>
<evidence type="ECO:0000313" key="1">
    <source>
        <dbReference type="EMBL" id="RUM97927.1"/>
    </source>
</evidence>
<keyword evidence="2" id="KW-1185">Reference proteome</keyword>
<organism evidence="1 2">
    <name type="scientific">Borborobacter arsenicus</name>
    <dbReference type="NCBI Taxonomy" id="1851146"/>
    <lineage>
        <taxon>Bacteria</taxon>
        <taxon>Pseudomonadati</taxon>
        <taxon>Pseudomonadota</taxon>
        <taxon>Alphaproteobacteria</taxon>
        <taxon>Hyphomicrobiales</taxon>
        <taxon>Phyllobacteriaceae</taxon>
        <taxon>Borborobacter</taxon>
    </lineage>
</organism>
<reference evidence="1 2" key="1">
    <citation type="submission" date="2018-11" db="EMBL/GenBank/DDBJ databases">
        <title>Pseudaminobacter arsenicus sp. nov., an arsenic-resistant bacterium isolated from arsenic-rich aquifers.</title>
        <authorList>
            <person name="Mu Y."/>
        </authorList>
    </citation>
    <scope>NUCLEOTIDE SEQUENCE [LARGE SCALE GENOMIC DNA]</scope>
    <source>
        <strain evidence="1 2">CB3</strain>
    </source>
</reference>
<comment type="caution">
    <text evidence="1">The sequence shown here is derived from an EMBL/GenBank/DDBJ whole genome shotgun (WGS) entry which is preliminary data.</text>
</comment>
<evidence type="ECO:0000313" key="2">
    <source>
        <dbReference type="Proteomes" id="UP000281647"/>
    </source>
</evidence>